<evidence type="ECO:0000256" key="3">
    <source>
        <dbReference type="ARBA" id="ARBA00047418"/>
    </source>
</evidence>
<dbReference type="InterPro" id="IPR036020">
    <property type="entry name" value="WW_dom_sf"/>
</dbReference>
<evidence type="ECO:0000256" key="8">
    <source>
        <dbReference type="SAM" id="MobiDB-lite"/>
    </source>
</evidence>
<feature type="domain" description="WW" evidence="9">
    <location>
        <begin position="134"/>
        <end position="168"/>
    </location>
</feature>
<reference evidence="10 11" key="1">
    <citation type="journal article" date="2024" name="Nat. Commun.">
        <title>Phylogenomics reveals the evolutionary origins of lichenization in chlorophyte algae.</title>
        <authorList>
            <person name="Puginier C."/>
            <person name="Libourel C."/>
            <person name="Otte J."/>
            <person name="Skaloud P."/>
            <person name="Haon M."/>
            <person name="Grisel S."/>
            <person name="Petersen M."/>
            <person name="Berrin J.G."/>
            <person name="Delaux P.M."/>
            <person name="Dal Grande F."/>
            <person name="Keller J."/>
        </authorList>
    </citation>
    <scope>NUCLEOTIDE SEQUENCE [LARGE SCALE GENOMIC DNA]</scope>
    <source>
        <strain evidence="10 11">SAG 2043</strain>
    </source>
</reference>
<dbReference type="Pfam" id="PF09445">
    <property type="entry name" value="Methyltransf_15"/>
    <property type="match status" value="1"/>
</dbReference>
<accession>A0AAW1PS31</accession>
<dbReference type="Gene3D" id="3.40.50.150">
    <property type="entry name" value="Vaccinia Virus protein VP39"/>
    <property type="match status" value="1"/>
</dbReference>
<comment type="similarity">
    <text evidence="2">Belongs to the methyltransferase superfamily. Trimethylguanosine synthase family.</text>
</comment>
<dbReference type="SUPFAM" id="SSF53335">
    <property type="entry name" value="S-adenosyl-L-methionine-dependent methyltransferases"/>
    <property type="match status" value="1"/>
</dbReference>
<evidence type="ECO:0000259" key="9">
    <source>
        <dbReference type="PROSITE" id="PS50020"/>
    </source>
</evidence>
<dbReference type="GO" id="GO:0005634">
    <property type="term" value="C:nucleus"/>
    <property type="evidence" value="ECO:0007669"/>
    <property type="project" value="TreeGrafter"/>
</dbReference>
<dbReference type="Proteomes" id="UP001489004">
    <property type="component" value="Unassembled WGS sequence"/>
</dbReference>
<evidence type="ECO:0000256" key="2">
    <source>
        <dbReference type="ARBA" id="ARBA00025783"/>
    </source>
</evidence>
<dbReference type="Gene3D" id="2.20.70.10">
    <property type="match status" value="1"/>
</dbReference>
<name>A0AAW1PS31_9CHLO</name>
<evidence type="ECO:0000313" key="10">
    <source>
        <dbReference type="EMBL" id="KAK9811438.1"/>
    </source>
</evidence>
<dbReference type="SUPFAM" id="SSF51045">
    <property type="entry name" value="WW domain"/>
    <property type="match status" value="1"/>
</dbReference>
<comment type="catalytic activity">
    <reaction evidence="5">
        <text>a 5'-end (N(2),N(7)-dimethyl 5'-triphosphoguanosine)-ribonucleoside in snRNA + S-adenosyl-L-methionine = a 5'-end (N(2),N(2),N(7)-trimethyl 5'-triphosphoguanosine)-ribonucleoside in snRNA + S-adenosyl-L-homocysteine + H(+)</text>
        <dbReference type="Rhea" id="RHEA:78479"/>
        <dbReference type="Rhea" id="RHEA-COMP:19087"/>
        <dbReference type="Rhea" id="RHEA-COMP:19089"/>
        <dbReference type="ChEBI" id="CHEBI:15378"/>
        <dbReference type="ChEBI" id="CHEBI:57856"/>
        <dbReference type="ChEBI" id="CHEBI:59789"/>
        <dbReference type="ChEBI" id="CHEBI:167623"/>
        <dbReference type="ChEBI" id="CHEBI:172880"/>
    </reaction>
    <physiologicalReaction direction="left-to-right" evidence="5">
        <dbReference type="Rhea" id="RHEA:78480"/>
    </physiologicalReaction>
</comment>
<evidence type="ECO:0000313" key="11">
    <source>
        <dbReference type="Proteomes" id="UP001489004"/>
    </source>
</evidence>
<dbReference type="GO" id="GO:0071164">
    <property type="term" value="F:RNA cap trimethylguanosine synthase activity"/>
    <property type="evidence" value="ECO:0007669"/>
    <property type="project" value="TreeGrafter"/>
</dbReference>
<feature type="compositionally biased region" description="Polar residues" evidence="8">
    <location>
        <begin position="76"/>
        <end position="86"/>
    </location>
</feature>
<evidence type="ECO:0000256" key="7">
    <source>
        <dbReference type="ARBA" id="ARBA00049790"/>
    </source>
</evidence>
<dbReference type="EMBL" id="JALJOR010000009">
    <property type="protein sequence ID" value="KAK9811438.1"/>
    <property type="molecule type" value="Genomic_DNA"/>
</dbReference>
<protein>
    <recommendedName>
        <fullName evidence="1">Trimethylguanosine synthase</fullName>
    </recommendedName>
    <alternativeName>
        <fullName evidence="7">Cap-specific guanine-N(2) methyltransferase</fullName>
    </alternativeName>
</protein>
<comment type="caution">
    <text evidence="10">The sequence shown here is derived from an EMBL/GenBank/DDBJ whole genome shotgun (WGS) entry which is preliminary data.</text>
</comment>
<dbReference type="InterPro" id="IPR029063">
    <property type="entry name" value="SAM-dependent_MTases_sf"/>
</dbReference>
<dbReference type="CDD" id="cd02440">
    <property type="entry name" value="AdoMet_MTases"/>
    <property type="match status" value="1"/>
</dbReference>
<dbReference type="InterPro" id="IPR019012">
    <property type="entry name" value="RNA_cap_Gua-N2-MeTrfase"/>
</dbReference>
<evidence type="ECO:0000256" key="5">
    <source>
        <dbReference type="ARBA" id="ARBA00048763"/>
    </source>
</evidence>
<comment type="catalytic activity">
    <reaction evidence="3">
        <text>a 5'-end (N(2),N(7)-dimethyl 5'-triphosphoguanosine)-ribonucleoside in snoRNA + S-adenosyl-L-methionine = a 5'-end (N(2),N(2),N(7)-trimethyl 5'-triphosphoguanosine)-ribonucleoside in snoRNA + S-adenosyl-L-homocysteine + H(+)</text>
        <dbReference type="Rhea" id="RHEA:78507"/>
        <dbReference type="Rhea" id="RHEA-COMP:19088"/>
        <dbReference type="Rhea" id="RHEA-COMP:19090"/>
        <dbReference type="ChEBI" id="CHEBI:15378"/>
        <dbReference type="ChEBI" id="CHEBI:57856"/>
        <dbReference type="ChEBI" id="CHEBI:59789"/>
        <dbReference type="ChEBI" id="CHEBI:167623"/>
        <dbReference type="ChEBI" id="CHEBI:172880"/>
    </reaction>
    <physiologicalReaction direction="left-to-right" evidence="3">
        <dbReference type="Rhea" id="RHEA:78508"/>
    </physiologicalReaction>
</comment>
<comment type="catalytic activity">
    <reaction evidence="6">
        <text>a 5'-end (N(7)-methyl 5'-triphosphoguanosine)-ribonucleoside in snRNA + S-adenosyl-L-methionine = a 5'-end (N(2),N(7)-dimethyl 5'-triphosphoguanosine)-ribonucleoside in snRNA + S-adenosyl-L-homocysteine + H(+)</text>
        <dbReference type="Rhea" id="RHEA:78471"/>
        <dbReference type="Rhea" id="RHEA-COMP:19085"/>
        <dbReference type="Rhea" id="RHEA-COMP:19087"/>
        <dbReference type="ChEBI" id="CHEBI:15378"/>
        <dbReference type="ChEBI" id="CHEBI:57856"/>
        <dbReference type="ChEBI" id="CHEBI:59789"/>
        <dbReference type="ChEBI" id="CHEBI:156461"/>
        <dbReference type="ChEBI" id="CHEBI:172880"/>
    </reaction>
    <physiologicalReaction direction="left-to-right" evidence="6">
        <dbReference type="Rhea" id="RHEA:78472"/>
    </physiologicalReaction>
</comment>
<dbReference type="InterPro" id="IPR001202">
    <property type="entry name" value="WW_dom"/>
</dbReference>
<keyword evidence="11" id="KW-1185">Reference proteome</keyword>
<dbReference type="PANTHER" id="PTHR14741:SF32">
    <property type="entry name" value="TRIMETHYLGUANOSINE SYNTHASE"/>
    <property type="match status" value="1"/>
</dbReference>
<evidence type="ECO:0000256" key="6">
    <source>
        <dbReference type="ARBA" id="ARBA00049075"/>
    </source>
</evidence>
<dbReference type="PANTHER" id="PTHR14741">
    <property type="entry name" value="S-ADENOSYLMETHIONINE-DEPENDENT METHYLTRANSFERASE RELATED"/>
    <property type="match status" value="1"/>
</dbReference>
<evidence type="ECO:0000256" key="1">
    <source>
        <dbReference type="ARBA" id="ARBA00018517"/>
    </source>
</evidence>
<dbReference type="AlphaFoldDB" id="A0AAW1PS31"/>
<evidence type="ECO:0000256" key="4">
    <source>
        <dbReference type="ARBA" id="ARBA00048740"/>
    </source>
</evidence>
<gene>
    <name evidence="10" type="ORF">WJX72_003916</name>
</gene>
<sequence length="386" mass="41875">MVAIHTPIDLPLDDLQDHQLDRCLLTTSSLTDVGIVGVAGAWQRSGEADEAEQDSALQLDPAEAAALEQLGLPTAFGSSKDTTASKPQRKKSSQTPKVEQAALQLPDVFEAEEPAQQRFEKAATAAGLSGATATPSTSEWEQGYDYETGYYYYYRVSTNETQWETPAEGFRPLCFPGMEAGTRYSLFSRFDEGIQMDQEGWFSVTPEVMAAACAARCAGAVVVDAFAGVGGNTIQFAAACRHVIAVDVCQARLELAQHNAGVYGVVQKADFVCADFFRIAPSLKADIVFLSPPWGGPSYGDSSVFDITGDPFGLGVTLKELTDVSWKALHPNSKARGLICFLPRNTNLQQLCEVVPEGMYCEVERNLLNGYLKATTVYIGNCFRRE</sequence>
<organism evidence="10 11">
    <name type="scientific">[Myrmecia] bisecta</name>
    <dbReference type="NCBI Taxonomy" id="41462"/>
    <lineage>
        <taxon>Eukaryota</taxon>
        <taxon>Viridiplantae</taxon>
        <taxon>Chlorophyta</taxon>
        <taxon>core chlorophytes</taxon>
        <taxon>Trebouxiophyceae</taxon>
        <taxon>Trebouxiales</taxon>
        <taxon>Trebouxiaceae</taxon>
        <taxon>Myrmecia</taxon>
    </lineage>
</organism>
<dbReference type="PROSITE" id="PS50020">
    <property type="entry name" value="WW_DOMAIN_2"/>
    <property type="match status" value="1"/>
</dbReference>
<comment type="catalytic activity">
    <reaction evidence="4">
        <text>a 5'-end (N(7)-methyl 5'-triphosphoguanosine)-ribonucleoside in snoRNA + S-adenosyl-L-methionine = a 5'-end (N(2),N(7)-dimethyl 5'-triphosphoguanosine)-ribonucleoside in snoRNA + S-adenosyl-L-homocysteine + H(+)</text>
        <dbReference type="Rhea" id="RHEA:78475"/>
        <dbReference type="Rhea" id="RHEA-COMP:19086"/>
        <dbReference type="Rhea" id="RHEA-COMP:19088"/>
        <dbReference type="ChEBI" id="CHEBI:15378"/>
        <dbReference type="ChEBI" id="CHEBI:57856"/>
        <dbReference type="ChEBI" id="CHEBI:59789"/>
        <dbReference type="ChEBI" id="CHEBI:156461"/>
        <dbReference type="ChEBI" id="CHEBI:172880"/>
    </reaction>
    <physiologicalReaction direction="left-to-right" evidence="4">
        <dbReference type="Rhea" id="RHEA:78476"/>
    </physiologicalReaction>
</comment>
<proteinExistence type="inferred from homology"/>
<dbReference type="PROSITE" id="PS01159">
    <property type="entry name" value="WW_DOMAIN_1"/>
    <property type="match status" value="1"/>
</dbReference>
<feature type="region of interest" description="Disordered" evidence="8">
    <location>
        <begin position="73"/>
        <end position="99"/>
    </location>
</feature>